<name>B9RRW1_RICCO</name>
<dbReference type="InterPro" id="IPR039319">
    <property type="entry name" value="ELF3-like"/>
</dbReference>
<feature type="compositionally biased region" description="Polar residues" evidence="1">
    <location>
        <begin position="142"/>
        <end position="167"/>
    </location>
</feature>
<evidence type="ECO:0000313" key="2">
    <source>
        <dbReference type="EMBL" id="EEF45821.1"/>
    </source>
</evidence>
<dbReference type="FunCoup" id="B9RRW1">
    <property type="interactions" value="288"/>
</dbReference>
<dbReference type="AlphaFoldDB" id="B9RRW1"/>
<feature type="region of interest" description="Disordered" evidence="1">
    <location>
        <begin position="1"/>
        <end position="37"/>
    </location>
</feature>
<feature type="compositionally biased region" description="Polar residues" evidence="1">
    <location>
        <begin position="110"/>
        <end position="120"/>
    </location>
</feature>
<dbReference type="InParanoid" id="B9RRW1"/>
<keyword evidence="3" id="KW-1185">Reference proteome</keyword>
<feature type="region of interest" description="Disordered" evidence="1">
    <location>
        <begin position="614"/>
        <end position="667"/>
    </location>
</feature>
<gene>
    <name evidence="2" type="ORF">RCOM_0798500</name>
</gene>
<dbReference type="STRING" id="3988.B9RRW1"/>
<dbReference type="OrthoDB" id="1939092at2759"/>
<feature type="compositionally biased region" description="Basic and acidic residues" evidence="1">
    <location>
        <begin position="192"/>
        <end position="202"/>
    </location>
</feature>
<reference evidence="3" key="1">
    <citation type="journal article" date="2010" name="Nat. Biotechnol.">
        <title>Draft genome sequence of the oilseed species Ricinus communis.</title>
        <authorList>
            <person name="Chan A.P."/>
            <person name="Crabtree J."/>
            <person name="Zhao Q."/>
            <person name="Lorenzi H."/>
            <person name="Orvis J."/>
            <person name="Puiu D."/>
            <person name="Melake-Berhan A."/>
            <person name="Jones K.M."/>
            <person name="Redman J."/>
            <person name="Chen G."/>
            <person name="Cahoon E.B."/>
            <person name="Gedil M."/>
            <person name="Stanke M."/>
            <person name="Haas B.J."/>
            <person name="Wortman J.R."/>
            <person name="Fraser-Liggett C.M."/>
            <person name="Ravel J."/>
            <person name="Rabinowicz P.D."/>
        </authorList>
    </citation>
    <scope>NUCLEOTIDE SEQUENCE [LARGE SCALE GENOMIC DNA]</scope>
    <source>
        <strain evidence="3">cv. Hale</strain>
    </source>
</reference>
<dbReference type="OMA" id="HYQGMGV"/>
<feature type="region of interest" description="Disordered" evidence="1">
    <location>
        <begin position="68"/>
        <end position="224"/>
    </location>
</feature>
<feature type="region of interest" description="Disordered" evidence="1">
    <location>
        <begin position="281"/>
        <end position="327"/>
    </location>
</feature>
<accession>B9RRW1</accession>
<dbReference type="EMBL" id="EQ973807">
    <property type="protein sequence ID" value="EEF45821.1"/>
    <property type="molecule type" value="Genomic_DNA"/>
</dbReference>
<dbReference type="GO" id="GO:2000028">
    <property type="term" value="P:regulation of photoperiodism, flowering"/>
    <property type="evidence" value="ECO:0007669"/>
    <property type="project" value="InterPro"/>
</dbReference>
<evidence type="ECO:0000313" key="3">
    <source>
        <dbReference type="Proteomes" id="UP000008311"/>
    </source>
</evidence>
<feature type="compositionally biased region" description="Polar residues" evidence="1">
    <location>
        <begin position="290"/>
        <end position="305"/>
    </location>
</feature>
<protein>
    <submittedName>
        <fullName evidence="2">Uncharacterized protein</fullName>
    </submittedName>
</protein>
<dbReference type="eggNOG" id="ENOG502QSB6">
    <property type="taxonomic scope" value="Eukaryota"/>
</dbReference>
<organism evidence="2 3">
    <name type="scientific">Ricinus communis</name>
    <name type="common">Castor bean</name>
    <dbReference type="NCBI Taxonomy" id="3988"/>
    <lineage>
        <taxon>Eukaryota</taxon>
        <taxon>Viridiplantae</taxon>
        <taxon>Streptophyta</taxon>
        <taxon>Embryophyta</taxon>
        <taxon>Tracheophyta</taxon>
        <taxon>Spermatophyta</taxon>
        <taxon>Magnoliopsida</taxon>
        <taxon>eudicotyledons</taxon>
        <taxon>Gunneridae</taxon>
        <taxon>Pentapetalae</taxon>
        <taxon>rosids</taxon>
        <taxon>fabids</taxon>
        <taxon>Malpighiales</taxon>
        <taxon>Euphorbiaceae</taxon>
        <taxon>Acalyphoideae</taxon>
        <taxon>Acalypheae</taxon>
        <taxon>Ricinus</taxon>
    </lineage>
</organism>
<feature type="compositionally biased region" description="Basic and acidic residues" evidence="1">
    <location>
        <begin position="171"/>
        <end position="181"/>
    </location>
</feature>
<sequence>MQEKMKRGKDDEKMMGPMFPRLHVNDTDKGGPRAPPRNKMALYEQLSIPSQRFNNHGALLHNPSKATNLVPAASSSQGSGYERNLHLPLHVPPSTHSHLDEKLHSRQPDGGNSNAASAQIEQRKKKGDEDDFRVPVFLHSGMGQSLGKTQSGIDMENSTSFGQNYLGHSTRLRDAGDKDQKNNISRGPNLRQDARNQSKENLEACVSSRGHSVRSFTSSPSKELMIVRPEDASPSQQNLDDPVASSSSLCENDVCLQQEASAALLQQNDSGHDEGVPELTRELEKGNGPQPMSDSHSTEDLNSPNEPEIDSEHHGDRSYMSVQFGNGDKSDDVSEISMLDSVSALDVSPDDVVGIIGQKHFWKARRAIVSQQRLFAVQVFELHRLIKVQRLIAGSPHLLLEESTYLGKPSMKVSPAKKPPSENVVTPPVHVSKRKYDPEKLNHNMEYSAENAVGKFSSVKNGSQPSNCGPYTGNPKPVPVAADSKMAPWCFQHSLGHQWLVPVMSPSEGLVYKPYAAPGFMGSVCGGCRPFGPSPVTGNFMDPTYGVPASHHPHQGTMPMPGVPALGHGYFPPYGMPIMSSTMPGSAVEQMNYYGQAGQLSGGGANIVVQHPSLQLQKSGSIPRVNKPRASKDTELRGSTASSPSERVQGAGNAQAAETRDPLPLFPTAPIALEGATQPQLTNQPRGVIKVVPHNRRSATESAARIFQSIQEERKQNDTI</sequence>
<evidence type="ECO:0000256" key="1">
    <source>
        <dbReference type="SAM" id="MobiDB-lite"/>
    </source>
</evidence>
<feature type="compositionally biased region" description="Basic and acidic residues" evidence="1">
    <location>
        <begin position="1"/>
        <end position="14"/>
    </location>
</feature>
<dbReference type="PANTHER" id="PTHR34281">
    <property type="entry name" value="PROTEIN EARLY FLOWERING 3"/>
    <property type="match status" value="1"/>
</dbReference>
<feature type="compositionally biased region" description="Basic and acidic residues" evidence="1">
    <location>
        <begin position="97"/>
        <end position="107"/>
    </location>
</feature>
<feature type="compositionally biased region" description="Polar residues" evidence="1">
    <location>
        <begin position="637"/>
        <end position="646"/>
    </location>
</feature>
<dbReference type="PANTHER" id="PTHR34281:SF2">
    <property type="entry name" value="PROTEIN EARLY FLOWERING 3"/>
    <property type="match status" value="1"/>
</dbReference>
<dbReference type="Proteomes" id="UP000008311">
    <property type="component" value="Unassembled WGS sequence"/>
</dbReference>
<proteinExistence type="predicted"/>
<dbReference type="KEGG" id="rcu:8275633"/>